<evidence type="ECO:0008006" key="3">
    <source>
        <dbReference type="Google" id="ProtNLM"/>
    </source>
</evidence>
<accession>A0A022KQ49</accession>
<keyword evidence="2" id="KW-1185">Reference proteome</keyword>
<organism evidence="1 2">
    <name type="scientific">Brachybacterium muris UCD-AY4</name>
    <dbReference type="NCBI Taxonomy" id="1249481"/>
    <lineage>
        <taxon>Bacteria</taxon>
        <taxon>Bacillati</taxon>
        <taxon>Actinomycetota</taxon>
        <taxon>Actinomycetes</taxon>
        <taxon>Micrococcales</taxon>
        <taxon>Dermabacteraceae</taxon>
        <taxon>Brachybacterium</taxon>
    </lineage>
</organism>
<dbReference type="RefSeq" id="WP_031307256.1">
    <property type="nucleotide sequence ID" value="NZ_AORC01000020.1"/>
</dbReference>
<dbReference type="STRING" id="1249481.D641_0113745"/>
<protein>
    <recommendedName>
        <fullName evidence="3">Fis family transcriptional regulator</fullName>
    </recommendedName>
</protein>
<name>A0A022KQ49_9MICO</name>
<reference evidence="1 2" key="1">
    <citation type="journal article" date="2013" name="Genome Announc.">
        <title>Draft genome sequence of an Actinobacterium, Brachybacterium muris strain UCD-AY4.</title>
        <authorList>
            <person name="Lo J.R."/>
            <person name="Lang J.M."/>
            <person name="Darling A.E."/>
            <person name="Eisen J.A."/>
            <person name="Coil D.A."/>
        </authorList>
    </citation>
    <scope>NUCLEOTIDE SEQUENCE [LARGE SCALE GENOMIC DNA]</scope>
    <source>
        <strain evidence="1 2">UCD-AY4</strain>
    </source>
</reference>
<proteinExistence type="predicted"/>
<comment type="caution">
    <text evidence="1">The sequence shown here is derived from an EMBL/GenBank/DDBJ whole genome shotgun (WGS) entry which is preliminary data.</text>
</comment>
<dbReference type="AlphaFoldDB" id="A0A022KQ49"/>
<evidence type="ECO:0000313" key="2">
    <source>
        <dbReference type="Proteomes" id="UP000019754"/>
    </source>
</evidence>
<sequence>MRFERIFEDLEGRFAHHEQQEMRAVSEDLTRAERAQLTLVDRLRGASGARLIVHLGAGMRIQGDVEDVAADWLLLRESAGSTLALVPIERIAAVEGLASRARPGDDSPLGTLGLGGVLRRIARDRASVRIETTIGALTGRIAAVGADSLDVQTLPTGEASAVPGSTRITVSMDALVVLRIR</sequence>
<dbReference type="OrthoDB" id="3827359at2"/>
<dbReference type="HOGENOM" id="CLU_118533_0_0_11"/>
<dbReference type="EMBL" id="AORC01000020">
    <property type="protein sequence ID" value="EYT47998.1"/>
    <property type="molecule type" value="Genomic_DNA"/>
</dbReference>
<dbReference type="Proteomes" id="UP000019754">
    <property type="component" value="Unassembled WGS sequence"/>
</dbReference>
<evidence type="ECO:0000313" key="1">
    <source>
        <dbReference type="EMBL" id="EYT47998.1"/>
    </source>
</evidence>
<gene>
    <name evidence="1" type="ORF">D641_0113745</name>
</gene>